<dbReference type="PROSITE" id="PS50240">
    <property type="entry name" value="TRYPSIN_DOM"/>
    <property type="match status" value="1"/>
</dbReference>
<dbReference type="EMBL" id="JAUSWV010000002">
    <property type="protein sequence ID" value="MDQ0583490.1"/>
    <property type="molecule type" value="Genomic_DNA"/>
</dbReference>
<feature type="signal peptide" evidence="6">
    <location>
        <begin position="1"/>
        <end position="41"/>
    </location>
</feature>
<dbReference type="InterPro" id="IPR050430">
    <property type="entry name" value="Peptidase_S1"/>
</dbReference>
<name>A0ABU0NWG2_STRRH</name>
<keyword evidence="3" id="KW-1015">Disulfide bond</keyword>
<evidence type="ECO:0000256" key="2">
    <source>
        <dbReference type="ARBA" id="ARBA00022729"/>
    </source>
</evidence>
<dbReference type="InterPro" id="IPR001314">
    <property type="entry name" value="Peptidase_S1A"/>
</dbReference>
<evidence type="ECO:0000256" key="6">
    <source>
        <dbReference type="SAM" id="SignalP"/>
    </source>
</evidence>
<feature type="region of interest" description="Disordered" evidence="5">
    <location>
        <begin position="67"/>
        <end position="96"/>
    </location>
</feature>
<evidence type="ECO:0000256" key="4">
    <source>
        <dbReference type="RuleBase" id="RU363034"/>
    </source>
</evidence>
<dbReference type="InterPro" id="IPR028994">
    <property type="entry name" value="Integrin_alpha_N"/>
</dbReference>
<feature type="domain" description="Peptidase S1" evidence="7">
    <location>
        <begin position="94"/>
        <end position="365"/>
    </location>
</feature>
<evidence type="ECO:0000313" key="8">
    <source>
        <dbReference type="EMBL" id="MDQ0583490.1"/>
    </source>
</evidence>
<dbReference type="PROSITE" id="PS00135">
    <property type="entry name" value="TRYPSIN_SER"/>
    <property type="match status" value="1"/>
</dbReference>
<keyword evidence="4" id="KW-0645">Protease</keyword>
<keyword evidence="4" id="KW-0378">Hydrolase</keyword>
<dbReference type="Gene3D" id="2.130.10.130">
    <property type="entry name" value="Integrin alpha, N-terminal"/>
    <property type="match status" value="1"/>
</dbReference>
<keyword evidence="9" id="KW-1185">Reference proteome</keyword>
<dbReference type="InterPro" id="IPR018114">
    <property type="entry name" value="TRYPSIN_HIS"/>
</dbReference>
<organism evidence="8 9">
    <name type="scientific">Streptomyces rishiriensis</name>
    <dbReference type="NCBI Taxonomy" id="68264"/>
    <lineage>
        <taxon>Bacteria</taxon>
        <taxon>Bacillati</taxon>
        <taxon>Actinomycetota</taxon>
        <taxon>Actinomycetes</taxon>
        <taxon>Kitasatosporales</taxon>
        <taxon>Streptomycetaceae</taxon>
        <taxon>Streptomyces</taxon>
    </lineage>
</organism>
<evidence type="ECO:0000256" key="3">
    <source>
        <dbReference type="ARBA" id="ARBA00023157"/>
    </source>
</evidence>
<dbReference type="Gene3D" id="2.40.10.10">
    <property type="entry name" value="Trypsin-like serine proteases"/>
    <property type="match status" value="1"/>
</dbReference>
<dbReference type="PANTHER" id="PTHR24276:SF98">
    <property type="entry name" value="FI18310P1-RELATED"/>
    <property type="match status" value="1"/>
</dbReference>
<dbReference type="InterPro" id="IPR001254">
    <property type="entry name" value="Trypsin_dom"/>
</dbReference>
<dbReference type="PRINTS" id="PR00722">
    <property type="entry name" value="CHYMOTRYPSIN"/>
</dbReference>
<evidence type="ECO:0000256" key="1">
    <source>
        <dbReference type="ARBA" id="ARBA00007664"/>
    </source>
</evidence>
<gene>
    <name evidence="8" type="ORF">QF030_005668</name>
</gene>
<protein>
    <submittedName>
        <fullName evidence="8">Secreted trypsin-like serine protease</fullName>
    </submittedName>
</protein>
<evidence type="ECO:0000313" key="9">
    <source>
        <dbReference type="Proteomes" id="UP001230654"/>
    </source>
</evidence>
<evidence type="ECO:0000259" key="7">
    <source>
        <dbReference type="PROSITE" id="PS50240"/>
    </source>
</evidence>
<proteinExistence type="inferred from homology"/>
<keyword evidence="2 6" id="KW-0732">Signal</keyword>
<dbReference type="SUPFAM" id="SSF50494">
    <property type="entry name" value="Trypsin-like serine proteases"/>
    <property type="match status" value="1"/>
</dbReference>
<feature type="chain" id="PRO_5045409694" evidence="6">
    <location>
        <begin position="42"/>
        <end position="601"/>
    </location>
</feature>
<evidence type="ECO:0000256" key="5">
    <source>
        <dbReference type="SAM" id="MobiDB-lite"/>
    </source>
</evidence>
<comment type="similarity">
    <text evidence="1">Belongs to the peptidase S1 family.</text>
</comment>
<comment type="caution">
    <text evidence="8">The sequence shown here is derived from an EMBL/GenBank/DDBJ whole genome shotgun (WGS) entry which is preliminary data.</text>
</comment>
<sequence>MGTSTSGGGRHRRRIRIALPVAAAGLAAAVAGALFLSSAQAAETPPTPSPARTMSAQELKERAPLAVAGDDTPGSSAKESLSASASPRTINPKIIGGTTTTITTAPWMAQLWYSDDRGTDTTSDDIGFFCGGSVISPTKILTAAHCVKGYNWYANGWAVTSSTQLMSSDGNVHGGTVSLVSRQWNHWSYSDTTLDNDIAVLTLETPVTATPIKMTTNTDSASYATGTKATLYGWGRTSSATQDISDTLKTAELPIQSNTTCSGYYGAEYLKGHMVCAGTPATGSDTGTTTACNGDSGGPLIVRNAAGENRIVGVVSWGVKDCVESGAYSVFSKISTYAASAYPRMDDTNLNYDHLADLWVRNASTKVARDLYSKGTSLAGGDTWGSMSAYNLVVQTDLDRDGYQDLILRRTSDGDVFWKHWVPSSGTWVNKLIGDNWKTRTQILAPGDVTGDYLPDLVAVDSAGAMWVYPGKGNGAFAAPVKNGTGWNAYNVVRGHGDFSFDGRTDLIARDKATGAVYLYKGNGTATSAFAARIKVATWTNTTYNVIAAVGDVNGDGLADLLARTPAGTLYLYKGTGKATTAIFATRVSLGTSYKQYDLFG</sequence>
<dbReference type="InterPro" id="IPR033116">
    <property type="entry name" value="TRYPSIN_SER"/>
</dbReference>
<dbReference type="SUPFAM" id="SSF69318">
    <property type="entry name" value="Integrin alpha N-terminal domain"/>
    <property type="match status" value="1"/>
</dbReference>
<dbReference type="InterPro" id="IPR043504">
    <property type="entry name" value="Peptidase_S1_PA_chymotrypsin"/>
</dbReference>
<accession>A0ABU0NWG2</accession>
<keyword evidence="4" id="KW-0720">Serine protease</keyword>
<reference evidence="8 9" key="1">
    <citation type="submission" date="2023-07" db="EMBL/GenBank/DDBJ databases">
        <title>Comparative genomics of wheat-associated soil bacteria to identify genetic determinants of phenazine resistance.</title>
        <authorList>
            <person name="Mouncey N."/>
        </authorList>
    </citation>
    <scope>NUCLEOTIDE SEQUENCE [LARGE SCALE GENOMIC DNA]</scope>
    <source>
        <strain evidence="8 9">B2I6</strain>
    </source>
</reference>
<dbReference type="PROSITE" id="PS00134">
    <property type="entry name" value="TRYPSIN_HIS"/>
    <property type="match status" value="1"/>
</dbReference>
<dbReference type="Pfam" id="PF00089">
    <property type="entry name" value="Trypsin"/>
    <property type="match status" value="1"/>
</dbReference>
<feature type="compositionally biased region" description="Low complexity" evidence="5">
    <location>
        <begin position="75"/>
        <end position="86"/>
    </location>
</feature>
<dbReference type="Proteomes" id="UP001230654">
    <property type="component" value="Unassembled WGS sequence"/>
</dbReference>
<dbReference type="Pfam" id="PF13517">
    <property type="entry name" value="FG-GAP_3"/>
    <property type="match status" value="1"/>
</dbReference>
<dbReference type="PANTHER" id="PTHR24276">
    <property type="entry name" value="POLYSERASE-RELATED"/>
    <property type="match status" value="1"/>
</dbReference>
<dbReference type="RefSeq" id="WP_307165430.1">
    <property type="nucleotide sequence ID" value="NZ_JAUSWV010000002.1"/>
</dbReference>
<dbReference type="CDD" id="cd00190">
    <property type="entry name" value="Tryp_SPc"/>
    <property type="match status" value="1"/>
</dbReference>
<dbReference type="InterPro" id="IPR009003">
    <property type="entry name" value="Peptidase_S1_PA"/>
</dbReference>
<dbReference type="InterPro" id="IPR013517">
    <property type="entry name" value="FG-GAP"/>
</dbReference>
<dbReference type="SMART" id="SM00020">
    <property type="entry name" value="Tryp_SPc"/>
    <property type="match status" value="1"/>
</dbReference>